<evidence type="ECO:0000313" key="3">
    <source>
        <dbReference type="Proteomes" id="UP000054324"/>
    </source>
</evidence>
<dbReference type="CTD" id="20319235"/>
<dbReference type="RefSeq" id="XP_009168228.1">
    <property type="nucleotide sequence ID" value="XM_009169964.1"/>
</dbReference>
<dbReference type="GeneID" id="20319235"/>
<feature type="region of interest" description="Disordered" evidence="1">
    <location>
        <begin position="1"/>
        <end position="66"/>
    </location>
</feature>
<evidence type="ECO:0000256" key="1">
    <source>
        <dbReference type="SAM" id="MobiDB-lite"/>
    </source>
</evidence>
<protein>
    <submittedName>
        <fullName evidence="2">Uncharacterized protein</fullName>
    </submittedName>
</protein>
<sequence length="128" mass="14200">MLTHHNAEPTYTVPSPTSRAARTHSAHTRDTRHGKPTVSRSGVYHAPYNDKAERTQTKAVGPDPKIRRGKEVLAVWIPSRSTFNRGNSTQSTKTSWGLSGLYELLNHGPPAFADSTMVEPPRALERKE</sequence>
<dbReference type="Proteomes" id="UP000054324">
    <property type="component" value="Unassembled WGS sequence"/>
</dbReference>
<keyword evidence="3" id="KW-1185">Reference proteome</keyword>
<dbReference type="EMBL" id="KL596709">
    <property type="protein sequence ID" value="KER28005.1"/>
    <property type="molecule type" value="Genomic_DNA"/>
</dbReference>
<proteinExistence type="predicted"/>
<gene>
    <name evidence="2" type="ORF">T265_05053</name>
</gene>
<evidence type="ECO:0000313" key="2">
    <source>
        <dbReference type="EMBL" id="KER28005.1"/>
    </source>
</evidence>
<organism evidence="2 3">
    <name type="scientific">Opisthorchis viverrini</name>
    <name type="common">Southeast Asian liver fluke</name>
    <dbReference type="NCBI Taxonomy" id="6198"/>
    <lineage>
        <taxon>Eukaryota</taxon>
        <taxon>Metazoa</taxon>
        <taxon>Spiralia</taxon>
        <taxon>Lophotrochozoa</taxon>
        <taxon>Platyhelminthes</taxon>
        <taxon>Trematoda</taxon>
        <taxon>Digenea</taxon>
        <taxon>Opisthorchiida</taxon>
        <taxon>Opisthorchiata</taxon>
        <taxon>Opisthorchiidae</taxon>
        <taxon>Opisthorchis</taxon>
    </lineage>
</organism>
<dbReference type="AlphaFoldDB" id="A0A074ZXC7"/>
<feature type="region of interest" description="Disordered" evidence="1">
    <location>
        <begin position="109"/>
        <end position="128"/>
    </location>
</feature>
<accession>A0A074ZXC7</accession>
<dbReference type="KEGG" id="ovi:T265_05053"/>
<name>A0A074ZXC7_OPIVI</name>
<reference evidence="2 3" key="1">
    <citation type="submission" date="2013-11" db="EMBL/GenBank/DDBJ databases">
        <title>Opisthorchis viverrini - life in the bile duct.</title>
        <authorList>
            <person name="Young N.D."/>
            <person name="Nagarajan N."/>
            <person name="Lin S.J."/>
            <person name="Korhonen P.K."/>
            <person name="Jex A.R."/>
            <person name="Hall R.S."/>
            <person name="Safavi-Hemami H."/>
            <person name="Kaewkong W."/>
            <person name="Bertrand D."/>
            <person name="Gao S."/>
            <person name="Seet Q."/>
            <person name="Wongkham S."/>
            <person name="Teh B.T."/>
            <person name="Wongkham C."/>
            <person name="Intapan P.M."/>
            <person name="Maleewong W."/>
            <person name="Yang X."/>
            <person name="Hu M."/>
            <person name="Wang Z."/>
            <person name="Hofmann A."/>
            <person name="Sternberg P.W."/>
            <person name="Tan P."/>
            <person name="Wang J."/>
            <person name="Gasser R.B."/>
        </authorList>
    </citation>
    <scope>NUCLEOTIDE SEQUENCE [LARGE SCALE GENOMIC DNA]</scope>
</reference>